<dbReference type="RefSeq" id="WP_354461538.1">
    <property type="nucleotide sequence ID" value="NZ_JBEWSZ010000001.1"/>
</dbReference>
<proteinExistence type="inferred from homology"/>
<dbReference type="EMBL" id="JBEWSZ010000001">
    <property type="protein sequence ID" value="MET2829613.1"/>
    <property type="molecule type" value="Genomic_DNA"/>
</dbReference>
<dbReference type="SUPFAM" id="SSF75304">
    <property type="entry name" value="Amidase signature (AS) enzymes"/>
    <property type="match status" value="1"/>
</dbReference>
<dbReference type="Pfam" id="PF01425">
    <property type="entry name" value="Amidase"/>
    <property type="match status" value="1"/>
</dbReference>
<name>A0ABV2DIN4_9HYPH</name>
<comment type="function">
    <text evidence="1">Hydrolyzes indole-3-acetamide (IAM) into indole-3-acetic acid (IAA).</text>
</comment>
<evidence type="ECO:0000259" key="4">
    <source>
        <dbReference type="Pfam" id="PF01425"/>
    </source>
</evidence>
<reference evidence="5 6" key="1">
    <citation type="submission" date="2024-06" db="EMBL/GenBank/DDBJ databases">
        <authorList>
            <person name="Kim D.-U."/>
        </authorList>
    </citation>
    <scope>NUCLEOTIDE SEQUENCE [LARGE SCALE GENOMIC DNA]</scope>
    <source>
        <strain evidence="5 6">KACC15460</strain>
    </source>
</reference>
<feature type="domain" description="Amidase" evidence="4">
    <location>
        <begin position="28"/>
        <end position="475"/>
    </location>
</feature>
<accession>A0ABV2DIN4</accession>
<evidence type="ECO:0000313" key="6">
    <source>
        <dbReference type="Proteomes" id="UP001548832"/>
    </source>
</evidence>
<sequence length="497" mass="52353">MSVERVLWEQDATGLAELIHKGEISPAELTEAAITRAEATRPEINAIAEPLYDAARARAKTVDRKLPLAGIPFAIKDLGIVMKGVPVHGGSRIPAFTADFNSVMTERYLAAGLVPIATSTTPEHGLRLMTESAAFGVTRNPWNTGHTTGGSSGGAAALVAAGVVPVAHASDGGGSIRVPSACTGLVGLKTSRGRVPLTPLVSESWYGMVVDHAVTRSVRDCALLLDLTHGPDPLSPYAARPPKGSFTAAAARDPGRLNLAVYRGSPLGLPISSETLKALDTAVALVREGGHSVEEIDLPYIGRDFIADFARTVAAAVAGAMRGEAERVGRSVSGDVERATRVLGRLGEMLSAGEVYAGVQRLHSAARRLISETTQYDAVLMPIIAHPPLACGAMDPKGADEFIENVLDKLHLTPLLKIKPLFGQLMDKSLWFTHWPSIQNVSGQPSIALPVHVTDAGLPLGIQAAGRPGDEETLLSLAAQMEKISGWQARRAPLMVP</sequence>
<dbReference type="InterPro" id="IPR023631">
    <property type="entry name" value="Amidase_dom"/>
</dbReference>
<comment type="similarity">
    <text evidence="2">Belongs to the amidase family.</text>
</comment>
<gene>
    <name evidence="5" type="ORF">ABVQ20_21815</name>
</gene>
<dbReference type="PANTHER" id="PTHR11895">
    <property type="entry name" value="TRANSAMIDASE"/>
    <property type="match status" value="1"/>
</dbReference>
<evidence type="ECO:0000256" key="2">
    <source>
        <dbReference type="ARBA" id="ARBA00009199"/>
    </source>
</evidence>
<evidence type="ECO:0000256" key="1">
    <source>
        <dbReference type="ARBA" id="ARBA00003871"/>
    </source>
</evidence>
<keyword evidence="6" id="KW-1185">Reference proteome</keyword>
<dbReference type="InterPro" id="IPR000120">
    <property type="entry name" value="Amidase"/>
</dbReference>
<dbReference type="Proteomes" id="UP001548832">
    <property type="component" value="Unassembled WGS sequence"/>
</dbReference>
<evidence type="ECO:0000256" key="3">
    <source>
        <dbReference type="ARBA" id="ARBA00021874"/>
    </source>
</evidence>
<dbReference type="PANTHER" id="PTHR11895:SF7">
    <property type="entry name" value="GLUTAMYL-TRNA(GLN) AMIDOTRANSFERASE SUBUNIT A, MITOCHONDRIAL"/>
    <property type="match status" value="1"/>
</dbReference>
<comment type="caution">
    <text evidence="5">The sequence shown here is derived from an EMBL/GenBank/DDBJ whole genome shotgun (WGS) entry which is preliminary data.</text>
</comment>
<organism evidence="5 6">
    <name type="scientific">Mesorhizobium shangrilense</name>
    <dbReference type="NCBI Taxonomy" id="460060"/>
    <lineage>
        <taxon>Bacteria</taxon>
        <taxon>Pseudomonadati</taxon>
        <taxon>Pseudomonadota</taxon>
        <taxon>Alphaproteobacteria</taxon>
        <taxon>Hyphomicrobiales</taxon>
        <taxon>Phyllobacteriaceae</taxon>
        <taxon>Mesorhizobium</taxon>
    </lineage>
</organism>
<dbReference type="PROSITE" id="PS00571">
    <property type="entry name" value="AMIDASES"/>
    <property type="match status" value="1"/>
</dbReference>
<protein>
    <recommendedName>
        <fullName evidence="3">Indoleacetamide hydrolase</fullName>
    </recommendedName>
</protein>
<dbReference type="Gene3D" id="3.90.1300.10">
    <property type="entry name" value="Amidase signature (AS) domain"/>
    <property type="match status" value="1"/>
</dbReference>
<evidence type="ECO:0000313" key="5">
    <source>
        <dbReference type="EMBL" id="MET2829613.1"/>
    </source>
</evidence>
<dbReference type="InterPro" id="IPR036928">
    <property type="entry name" value="AS_sf"/>
</dbReference>
<dbReference type="InterPro" id="IPR020556">
    <property type="entry name" value="Amidase_CS"/>
</dbReference>